<feature type="compositionally biased region" description="Pro residues" evidence="1">
    <location>
        <begin position="166"/>
        <end position="175"/>
    </location>
</feature>
<dbReference type="Proteomes" id="UP000233551">
    <property type="component" value="Unassembled WGS sequence"/>
</dbReference>
<evidence type="ECO:0000313" key="2">
    <source>
        <dbReference type="EMBL" id="PKI77235.1"/>
    </source>
</evidence>
<protein>
    <recommendedName>
        <fullName evidence="4">Extensin-like</fullName>
    </recommendedName>
</protein>
<gene>
    <name evidence="2" type="ORF">CRG98_002356</name>
</gene>
<feature type="region of interest" description="Disordered" evidence="1">
    <location>
        <begin position="247"/>
        <end position="285"/>
    </location>
</feature>
<dbReference type="EMBL" id="PGOL01000099">
    <property type="protein sequence ID" value="PKI77235.1"/>
    <property type="molecule type" value="Genomic_DNA"/>
</dbReference>
<proteinExistence type="predicted"/>
<evidence type="ECO:0000313" key="3">
    <source>
        <dbReference type="Proteomes" id="UP000233551"/>
    </source>
</evidence>
<evidence type="ECO:0008006" key="4">
    <source>
        <dbReference type="Google" id="ProtNLM"/>
    </source>
</evidence>
<dbReference type="AlphaFoldDB" id="A0A2I0L966"/>
<comment type="caution">
    <text evidence="2">The sequence shown here is derived from an EMBL/GenBank/DDBJ whole genome shotgun (WGS) entry which is preliminary data.</text>
</comment>
<keyword evidence="3" id="KW-1185">Reference proteome</keyword>
<organism evidence="2 3">
    <name type="scientific">Punica granatum</name>
    <name type="common">Pomegranate</name>
    <dbReference type="NCBI Taxonomy" id="22663"/>
    <lineage>
        <taxon>Eukaryota</taxon>
        <taxon>Viridiplantae</taxon>
        <taxon>Streptophyta</taxon>
        <taxon>Embryophyta</taxon>
        <taxon>Tracheophyta</taxon>
        <taxon>Spermatophyta</taxon>
        <taxon>Magnoliopsida</taxon>
        <taxon>eudicotyledons</taxon>
        <taxon>Gunneridae</taxon>
        <taxon>Pentapetalae</taxon>
        <taxon>rosids</taxon>
        <taxon>malvids</taxon>
        <taxon>Myrtales</taxon>
        <taxon>Lythraceae</taxon>
        <taxon>Punica</taxon>
    </lineage>
</organism>
<feature type="region of interest" description="Disordered" evidence="1">
    <location>
        <begin position="116"/>
        <end position="175"/>
    </location>
</feature>
<accession>A0A2I0L966</accession>
<evidence type="ECO:0000256" key="1">
    <source>
        <dbReference type="SAM" id="MobiDB-lite"/>
    </source>
</evidence>
<reference evidence="2 3" key="1">
    <citation type="submission" date="2017-11" db="EMBL/GenBank/DDBJ databases">
        <title>De-novo sequencing of pomegranate (Punica granatum L.) genome.</title>
        <authorList>
            <person name="Akparov Z."/>
            <person name="Amiraslanov A."/>
            <person name="Hajiyeva S."/>
            <person name="Abbasov M."/>
            <person name="Kaur K."/>
            <person name="Hamwieh A."/>
            <person name="Solovyev V."/>
            <person name="Salamov A."/>
            <person name="Braich B."/>
            <person name="Kosarev P."/>
            <person name="Mahmoud A."/>
            <person name="Hajiyev E."/>
            <person name="Babayeva S."/>
            <person name="Izzatullayeva V."/>
            <person name="Mammadov A."/>
            <person name="Mammadov A."/>
            <person name="Sharifova S."/>
            <person name="Ojaghi J."/>
            <person name="Eynullazada K."/>
            <person name="Bayramov B."/>
            <person name="Abdulazimova A."/>
            <person name="Shahmuradov I."/>
        </authorList>
    </citation>
    <scope>NUCLEOTIDE SEQUENCE [LARGE SCALE GENOMIC DNA]</scope>
    <source>
        <strain evidence="3">cv. AG2017</strain>
        <tissue evidence="2">Leaf</tissue>
    </source>
</reference>
<name>A0A2I0L966_PUNGR</name>
<sequence length="285" mass="31048">MDRPAPGLRLEAITPPRQDILQIWRTLRPVDHAFIRGIIGDMVMFTETPVDWIFLRTATEFWDPEHAVFNFQGTELAPTIEEYTALIQRPTPTTHGIFVPNPFTTVQELLALLRGPNRASSSSTPPPGQGPTTEPTPWISPTQAPENMEAPAPPTLHTSMAHPFTSPYPPPPAPTAVPLPPATFLSSEHVLSAPPPVSIPAPAMTYTIPPPMVFPAPSAPAPTHLQAVELPPYPSLQPHVGLSYQAPPPINTTFHEPGTPTHAAQFASPTHPFPEADAEQERRLR</sequence>